<dbReference type="Pfam" id="PF02875">
    <property type="entry name" value="Mur_ligase_C"/>
    <property type="match status" value="1"/>
</dbReference>
<feature type="binding site" evidence="10">
    <location>
        <begin position="123"/>
        <end position="129"/>
    </location>
    <ligand>
        <name>ATP</name>
        <dbReference type="ChEBI" id="CHEBI:30616"/>
    </ligand>
</feature>
<dbReference type="SUPFAM" id="SSF63418">
    <property type="entry name" value="MurE/MurF N-terminal domain"/>
    <property type="match status" value="1"/>
</dbReference>
<dbReference type="Proteomes" id="UP000214355">
    <property type="component" value="Chromosome I"/>
</dbReference>
<protein>
    <recommendedName>
        <fullName evidence="10 11">UDP-N-acetylmuramoyl-tripeptide--D-alanyl-D-alanine ligase</fullName>
        <ecNumber evidence="10 11">6.3.2.10</ecNumber>
    </recommendedName>
    <alternativeName>
        <fullName evidence="10">D-alanyl-D-alanine-adding enzyme</fullName>
    </alternativeName>
</protein>
<feature type="domain" description="Mur ligase C-terminal" evidence="13">
    <location>
        <begin position="333"/>
        <end position="455"/>
    </location>
</feature>
<dbReference type="Gene3D" id="3.90.190.20">
    <property type="entry name" value="Mur ligase, C-terminal domain"/>
    <property type="match status" value="1"/>
</dbReference>
<dbReference type="SUPFAM" id="SSF53244">
    <property type="entry name" value="MurD-like peptide ligases, peptide-binding domain"/>
    <property type="match status" value="1"/>
</dbReference>
<dbReference type="Gene3D" id="3.40.1190.10">
    <property type="entry name" value="Mur-like, catalytic domain"/>
    <property type="match status" value="1"/>
</dbReference>
<comment type="catalytic activity">
    <reaction evidence="10 11">
        <text>D-alanyl-D-alanine + UDP-N-acetyl-alpha-D-muramoyl-L-alanyl-gamma-D-glutamyl-meso-2,6-diaminopimelate + ATP = UDP-N-acetyl-alpha-D-muramoyl-L-alanyl-gamma-D-glutamyl-meso-2,6-diaminopimeloyl-D-alanyl-D-alanine + ADP + phosphate + H(+)</text>
        <dbReference type="Rhea" id="RHEA:28374"/>
        <dbReference type="ChEBI" id="CHEBI:15378"/>
        <dbReference type="ChEBI" id="CHEBI:30616"/>
        <dbReference type="ChEBI" id="CHEBI:43474"/>
        <dbReference type="ChEBI" id="CHEBI:57822"/>
        <dbReference type="ChEBI" id="CHEBI:61386"/>
        <dbReference type="ChEBI" id="CHEBI:83905"/>
        <dbReference type="ChEBI" id="CHEBI:456216"/>
        <dbReference type="EC" id="6.3.2.10"/>
    </reaction>
</comment>
<dbReference type="GO" id="GO:0047480">
    <property type="term" value="F:UDP-N-acetylmuramoyl-tripeptide-D-alanyl-D-alanine ligase activity"/>
    <property type="evidence" value="ECO:0007669"/>
    <property type="project" value="UniProtKB-UniRule"/>
</dbReference>
<dbReference type="InterPro" id="IPR035911">
    <property type="entry name" value="MurE/MurF_N"/>
</dbReference>
<dbReference type="PANTHER" id="PTHR43024">
    <property type="entry name" value="UDP-N-ACETYLMURAMOYL-TRIPEPTIDE--D-ALANYL-D-ALANINE LIGASE"/>
    <property type="match status" value="1"/>
</dbReference>
<dbReference type="GO" id="GO:0009252">
    <property type="term" value="P:peptidoglycan biosynthetic process"/>
    <property type="evidence" value="ECO:0007669"/>
    <property type="project" value="UniProtKB-UniRule"/>
</dbReference>
<dbReference type="InterPro" id="IPR005863">
    <property type="entry name" value="UDP-N-AcMur_synth"/>
</dbReference>
<keyword evidence="1 10" id="KW-0963">Cytoplasm</keyword>
<dbReference type="OrthoDB" id="9800958at2"/>
<name>A0A1H2LLJ4_9ACTO</name>
<dbReference type="EMBL" id="LT629804">
    <property type="protein sequence ID" value="SDU81704.1"/>
    <property type="molecule type" value="Genomic_DNA"/>
</dbReference>
<keyword evidence="16" id="KW-1185">Reference proteome</keyword>
<evidence type="ECO:0000256" key="1">
    <source>
        <dbReference type="ARBA" id="ARBA00022490"/>
    </source>
</evidence>
<evidence type="ECO:0000259" key="14">
    <source>
        <dbReference type="Pfam" id="PF08245"/>
    </source>
</evidence>
<dbReference type="GO" id="GO:0051301">
    <property type="term" value="P:cell division"/>
    <property type="evidence" value="ECO:0007669"/>
    <property type="project" value="UniProtKB-KW"/>
</dbReference>
<evidence type="ECO:0000259" key="12">
    <source>
        <dbReference type="Pfam" id="PF01225"/>
    </source>
</evidence>
<sequence>MIKTTLEQIANVVDGNFPSSAESAALPVSAVATDNRQITGGELFVAIAGERVDGNRFAAVALTAGATGVLTADRAAAEASGAPADRIITVADPILALGKIAHDQEQAVRKSSQPNFKVIGVTGSVGKTTTKDLLADLLRWRGPIIAPPGSFNNELGLPLTVLRAHEDTATLVLEMGADHIGNLDYLTGIAAPDISVVLAVARAHLGEFGGIENVAKAKSELVTGTRSDGVVVLNYDDERVRAMARLAPGKVVFFSVSGQYREGVWASNIATDPTGKATFTLHHAGEAAQVALNLVGTHHVANALAAATVAIELGATVADCATRLSQARADSPHRMDVWESAGVRIIDDSYNANPDSMRAGLQALAHIGQGQRTIAVLGQMLELGEASASEHESIGHTVADLGIDKLIALGDGVETMALAAQNDGVEVHRVADISEARLLLDRLVCNGDVVLLKGSNGSGVWQLADALKEKER</sequence>
<dbReference type="InterPro" id="IPR051046">
    <property type="entry name" value="MurCDEF_CellWall_CoF430Synth"/>
</dbReference>
<dbReference type="InterPro" id="IPR013221">
    <property type="entry name" value="Mur_ligase_cen"/>
</dbReference>
<evidence type="ECO:0000256" key="2">
    <source>
        <dbReference type="ARBA" id="ARBA00022598"/>
    </source>
</evidence>
<dbReference type="HAMAP" id="MF_02019">
    <property type="entry name" value="MurF"/>
    <property type="match status" value="1"/>
</dbReference>
<dbReference type="PANTHER" id="PTHR43024:SF1">
    <property type="entry name" value="UDP-N-ACETYLMURAMOYL-TRIPEPTIDE--D-ALANYL-D-ALANINE LIGASE"/>
    <property type="match status" value="1"/>
</dbReference>
<keyword evidence="4 10" id="KW-0547">Nucleotide-binding</keyword>
<evidence type="ECO:0000256" key="3">
    <source>
        <dbReference type="ARBA" id="ARBA00022618"/>
    </source>
</evidence>
<keyword evidence="6 10" id="KW-0133">Cell shape</keyword>
<evidence type="ECO:0000256" key="11">
    <source>
        <dbReference type="RuleBase" id="RU004136"/>
    </source>
</evidence>
<dbReference type="InterPro" id="IPR004101">
    <property type="entry name" value="Mur_ligase_C"/>
</dbReference>
<keyword evidence="5 10" id="KW-0067">ATP-binding</keyword>
<comment type="function">
    <text evidence="10 11">Involved in cell wall formation. Catalyzes the final step in the synthesis of UDP-N-acetylmuramoyl-pentapeptide, the precursor of murein.</text>
</comment>
<dbReference type="InterPro" id="IPR000713">
    <property type="entry name" value="Mur_ligase_N"/>
</dbReference>
<evidence type="ECO:0000313" key="16">
    <source>
        <dbReference type="Proteomes" id="UP000214355"/>
    </source>
</evidence>
<evidence type="ECO:0000256" key="7">
    <source>
        <dbReference type="ARBA" id="ARBA00022984"/>
    </source>
</evidence>
<dbReference type="GO" id="GO:0005737">
    <property type="term" value="C:cytoplasm"/>
    <property type="evidence" value="ECO:0007669"/>
    <property type="project" value="UniProtKB-SubCell"/>
</dbReference>
<keyword evidence="2 10" id="KW-0436">Ligase</keyword>
<comment type="similarity">
    <text evidence="10">Belongs to the MurCDEF family. MurF subfamily.</text>
</comment>
<keyword evidence="3 10" id="KW-0132">Cell division</keyword>
<evidence type="ECO:0000256" key="6">
    <source>
        <dbReference type="ARBA" id="ARBA00022960"/>
    </source>
</evidence>
<dbReference type="Pfam" id="PF08245">
    <property type="entry name" value="Mur_ligase_M"/>
    <property type="match status" value="1"/>
</dbReference>
<evidence type="ECO:0000256" key="5">
    <source>
        <dbReference type="ARBA" id="ARBA00022840"/>
    </source>
</evidence>
<dbReference type="GO" id="GO:0008360">
    <property type="term" value="P:regulation of cell shape"/>
    <property type="evidence" value="ECO:0007669"/>
    <property type="project" value="UniProtKB-KW"/>
</dbReference>
<dbReference type="AlphaFoldDB" id="A0A1H2LLJ4"/>
<dbReference type="SUPFAM" id="SSF53623">
    <property type="entry name" value="MurD-like peptide ligases, catalytic domain"/>
    <property type="match status" value="1"/>
</dbReference>
<keyword evidence="9 10" id="KW-0961">Cell wall biogenesis/degradation</keyword>
<comment type="subcellular location">
    <subcellularLocation>
        <location evidence="10 11">Cytoplasm</location>
    </subcellularLocation>
</comment>
<evidence type="ECO:0000256" key="10">
    <source>
        <dbReference type="HAMAP-Rule" id="MF_02019"/>
    </source>
</evidence>
<proteinExistence type="inferred from homology"/>
<comment type="pathway">
    <text evidence="10 11">Cell wall biogenesis; peptidoglycan biosynthesis.</text>
</comment>
<dbReference type="UniPathway" id="UPA00219"/>
<feature type="domain" description="Mur ligase central" evidence="14">
    <location>
        <begin position="121"/>
        <end position="310"/>
    </location>
</feature>
<organism evidence="15 16">
    <name type="scientific">Arcanobacterium phocae</name>
    <dbReference type="NCBI Taxonomy" id="131112"/>
    <lineage>
        <taxon>Bacteria</taxon>
        <taxon>Bacillati</taxon>
        <taxon>Actinomycetota</taxon>
        <taxon>Actinomycetes</taxon>
        <taxon>Actinomycetales</taxon>
        <taxon>Actinomycetaceae</taxon>
        <taxon>Arcanobacterium</taxon>
    </lineage>
</organism>
<keyword evidence="7 10" id="KW-0573">Peptidoglycan synthesis</keyword>
<accession>A0A1H2LLJ4</accession>
<evidence type="ECO:0000256" key="9">
    <source>
        <dbReference type="ARBA" id="ARBA00023316"/>
    </source>
</evidence>
<dbReference type="InterPro" id="IPR036565">
    <property type="entry name" value="Mur-like_cat_sf"/>
</dbReference>
<dbReference type="GO" id="GO:0071555">
    <property type="term" value="P:cell wall organization"/>
    <property type="evidence" value="ECO:0007669"/>
    <property type="project" value="UniProtKB-KW"/>
</dbReference>
<dbReference type="InterPro" id="IPR036615">
    <property type="entry name" value="Mur_ligase_C_dom_sf"/>
</dbReference>
<dbReference type="NCBIfam" id="TIGR01143">
    <property type="entry name" value="murF"/>
    <property type="match status" value="1"/>
</dbReference>
<dbReference type="GO" id="GO:0005524">
    <property type="term" value="F:ATP binding"/>
    <property type="evidence" value="ECO:0007669"/>
    <property type="project" value="UniProtKB-UniRule"/>
</dbReference>
<dbReference type="STRING" id="131112.SAMN04489737_1583"/>
<dbReference type="EC" id="6.3.2.10" evidence="10 11"/>
<dbReference type="GeneID" id="65345309"/>
<gene>
    <name evidence="10" type="primary">murF</name>
    <name evidence="15" type="ORF">SAMN04489737_1583</name>
</gene>
<evidence type="ECO:0000256" key="4">
    <source>
        <dbReference type="ARBA" id="ARBA00022741"/>
    </source>
</evidence>
<dbReference type="RefSeq" id="WP_091281930.1">
    <property type="nucleotide sequence ID" value="NZ_JABAPH010000030.1"/>
</dbReference>
<evidence type="ECO:0000259" key="13">
    <source>
        <dbReference type="Pfam" id="PF02875"/>
    </source>
</evidence>
<evidence type="ECO:0000313" key="15">
    <source>
        <dbReference type="EMBL" id="SDU81704.1"/>
    </source>
</evidence>
<reference evidence="16" key="1">
    <citation type="submission" date="2016-10" db="EMBL/GenBank/DDBJ databases">
        <authorList>
            <person name="Varghese N."/>
            <person name="Submissions S."/>
        </authorList>
    </citation>
    <scope>NUCLEOTIDE SEQUENCE [LARGE SCALE GENOMIC DNA]</scope>
    <source>
        <strain evidence="16">DSM 10002</strain>
    </source>
</reference>
<dbReference type="Pfam" id="PF01225">
    <property type="entry name" value="Mur_ligase"/>
    <property type="match status" value="1"/>
</dbReference>
<dbReference type="Gene3D" id="3.40.1390.10">
    <property type="entry name" value="MurE/MurF, N-terminal domain"/>
    <property type="match status" value="1"/>
</dbReference>
<keyword evidence="8 10" id="KW-0131">Cell cycle</keyword>
<feature type="domain" description="Mur ligase N-terminal catalytic" evidence="12">
    <location>
        <begin position="28"/>
        <end position="103"/>
    </location>
</feature>
<dbReference type="GO" id="GO:0008766">
    <property type="term" value="F:UDP-N-acetylmuramoylalanyl-D-glutamyl-2,6-diaminopimelate-D-alanyl-D-alanine ligase activity"/>
    <property type="evidence" value="ECO:0007669"/>
    <property type="project" value="RHEA"/>
</dbReference>
<evidence type="ECO:0000256" key="8">
    <source>
        <dbReference type="ARBA" id="ARBA00023306"/>
    </source>
</evidence>